<dbReference type="CDD" id="cd04433">
    <property type="entry name" value="AFD_class_I"/>
    <property type="match status" value="1"/>
</dbReference>
<comment type="caution">
    <text evidence="5">The sequence shown here is derived from an EMBL/GenBank/DDBJ whole genome shotgun (WGS) entry which is preliminary data.</text>
</comment>
<organism evidence="5 6">
    <name type="scientific">Aeoliella straminimaris</name>
    <dbReference type="NCBI Taxonomy" id="2954799"/>
    <lineage>
        <taxon>Bacteria</taxon>
        <taxon>Pseudomonadati</taxon>
        <taxon>Planctomycetota</taxon>
        <taxon>Planctomycetia</taxon>
        <taxon>Pirellulales</taxon>
        <taxon>Lacipirellulaceae</taxon>
        <taxon>Aeoliella</taxon>
    </lineage>
</organism>
<dbReference type="AlphaFoldDB" id="A0A9X2FAN1"/>
<name>A0A9X2FAN1_9BACT</name>
<feature type="transmembrane region" description="Helical" evidence="3">
    <location>
        <begin position="853"/>
        <end position="874"/>
    </location>
</feature>
<feature type="domain" description="Carrier" evidence="4">
    <location>
        <begin position="447"/>
        <end position="522"/>
    </location>
</feature>
<dbReference type="Pfam" id="PF00501">
    <property type="entry name" value="AMP-binding"/>
    <property type="match status" value="1"/>
</dbReference>
<evidence type="ECO:0000256" key="2">
    <source>
        <dbReference type="ARBA" id="ARBA00022598"/>
    </source>
</evidence>
<gene>
    <name evidence="5" type="ORF">NG895_15720</name>
</gene>
<dbReference type="SUPFAM" id="SSF56801">
    <property type="entry name" value="Acetyl-CoA synthetase-like"/>
    <property type="match status" value="1"/>
</dbReference>
<evidence type="ECO:0000313" key="6">
    <source>
        <dbReference type="Proteomes" id="UP001155241"/>
    </source>
</evidence>
<keyword evidence="3" id="KW-0472">Membrane</keyword>
<dbReference type="InterPro" id="IPR042099">
    <property type="entry name" value="ANL_N_sf"/>
</dbReference>
<dbReference type="PROSITE" id="PS50075">
    <property type="entry name" value="CARRIER"/>
    <property type="match status" value="1"/>
</dbReference>
<keyword evidence="3" id="KW-0812">Transmembrane</keyword>
<dbReference type="Proteomes" id="UP001155241">
    <property type="component" value="Unassembled WGS sequence"/>
</dbReference>
<dbReference type="Pfam" id="PF00550">
    <property type="entry name" value="PP-binding"/>
    <property type="match status" value="1"/>
</dbReference>
<feature type="transmembrane region" description="Helical" evidence="3">
    <location>
        <begin position="616"/>
        <end position="633"/>
    </location>
</feature>
<dbReference type="RefSeq" id="WP_252853475.1">
    <property type="nucleotide sequence ID" value="NZ_JAMXLR010000055.1"/>
</dbReference>
<feature type="transmembrane region" description="Helical" evidence="3">
    <location>
        <begin position="645"/>
        <end position="668"/>
    </location>
</feature>
<proteinExistence type="inferred from homology"/>
<dbReference type="InterPro" id="IPR000873">
    <property type="entry name" value="AMP-dep_synth/lig_dom"/>
</dbReference>
<dbReference type="InterPro" id="IPR036736">
    <property type="entry name" value="ACP-like_sf"/>
</dbReference>
<keyword evidence="3" id="KW-1133">Transmembrane helix</keyword>
<feature type="transmembrane region" description="Helical" evidence="3">
    <location>
        <begin position="577"/>
        <end position="596"/>
    </location>
</feature>
<sequence>MASEAVGGSNHKPRTQQLPGEMLLVQGVNSAEFVRCLLDAYIRGVLVSVVPHGSKPSLLGIKTTNIVTPNHDHGWHAFEYEPSESTEAAHVAFTSGTTGSPKAIVLSHLALADVVQRLNATMQIDSSIREYVGVPVHLSFGFGRCRAVAAVAGKCFLPEHGFNPLEVSEMIERGEINAISAVPTQWRILLQNPSILKGRGARIRWIEIGSQYMSRQEKEQVRDLFPNANIVQHYGLTEASRTTFLEIHRVAGHELESVGKPVGRTEVRLSEEGRIQIRGPHVALGEVRDGELVPLTDESGWLTTNDLGNLVDGNLFFTGRADDLINCGGTKIAAELFESELLSLLQIDGGLAVGPAADPLRGQVILIALEPSLASKSDQIRRAAAKLGERFGLNAAATIRIDPCDELPRTASGKIKRNQLEQAVTNDTRLAPADGHRPGTSIGPPDEEAVNSKNQLVTVWQQVLGMSEVPRDRSFYELGGDSLTAVAAMLQMEKMRLPASITRRVFEGKTLQQLFDEIDGVDIGASVSLEPIAVKSNVINATRGVLVLLVIAVHWLPGVWSRLPDAFADMDSYLRPVYRMGTPGFALVFGLGLGFFQLPLLRNHPRRLRTVVKRNALILAGGITLLAVAKAGANGLSPLPNTEPSIVSSFYSVLIYYLFAIVATPALLRPIVNSSAVVATCLLFSMICFALGAFAKSVVTNDPTTGVVEVVRLMLIAKYNIFDMTGIVMLGTAIGAAYRRTTETEGSTGLPFFRLGLATTGFGLLTCHATDGMAAWMSTSGKAPWALITYTGVVMILCSVFQCTFSGVRMGSIPRRVCELLVIIGMLALPAFVLHESVIPIKDIISELGMPSIVALAIPLTGFFAILTLLYVRLNRVYFATLSRED</sequence>
<feature type="transmembrane region" description="Helical" evidence="3">
    <location>
        <begin position="783"/>
        <end position="805"/>
    </location>
</feature>
<reference evidence="5" key="1">
    <citation type="submission" date="2022-06" db="EMBL/GenBank/DDBJ databases">
        <title>Aeoliella straminimaris, a novel planctomycete from sediments.</title>
        <authorList>
            <person name="Vitorino I.R."/>
            <person name="Lage O.M."/>
        </authorList>
    </citation>
    <scope>NUCLEOTIDE SEQUENCE</scope>
    <source>
        <strain evidence="5">ICT_H6.2</strain>
    </source>
</reference>
<dbReference type="SUPFAM" id="SSF47336">
    <property type="entry name" value="ACP-like"/>
    <property type="match status" value="1"/>
</dbReference>
<evidence type="ECO:0000259" key="4">
    <source>
        <dbReference type="PROSITE" id="PS50075"/>
    </source>
</evidence>
<dbReference type="InterPro" id="IPR020845">
    <property type="entry name" value="AMP-binding_CS"/>
</dbReference>
<feature type="transmembrane region" description="Helical" evidence="3">
    <location>
        <begin position="750"/>
        <end position="777"/>
    </location>
</feature>
<protein>
    <submittedName>
        <fullName evidence="5">AMP-binding protein</fullName>
    </submittedName>
</protein>
<feature type="transmembrane region" description="Helical" evidence="3">
    <location>
        <begin position="675"/>
        <end position="695"/>
    </location>
</feature>
<dbReference type="PANTHER" id="PTHR43201:SF5">
    <property type="entry name" value="MEDIUM-CHAIN ACYL-COA LIGASE ACSF2, MITOCHONDRIAL"/>
    <property type="match status" value="1"/>
</dbReference>
<keyword evidence="6" id="KW-1185">Reference proteome</keyword>
<comment type="similarity">
    <text evidence="1">Belongs to the ATP-dependent AMP-binding enzyme family.</text>
</comment>
<dbReference type="Gene3D" id="3.30.300.30">
    <property type="match status" value="1"/>
</dbReference>
<dbReference type="InterPro" id="IPR009081">
    <property type="entry name" value="PP-bd_ACP"/>
</dbReference>
<dbReference type="PANTHER" id="PTHR43201">
    <property type="entry name" value="ACYL-COA SYNTHETASE"/>
    <property type="match status" value="1"/>
</dbReference>
<evidence type="ECO:0000256" key="1">
    <source>
        <dbReference type="ARBA" id="ARBA00006432"/>
    </source>
</evidence>
<evidence type="ECO:0000313" key="5">
    <source>
        <dbReference type="EMBL" id="MCO6045360.1"/>
    </source>
</evidence>
<dbReference type="Gene3D" id="1.10.1200.10">
    <property type="entry name" value="ACP-like"/>
    <property type="match status" value="1"/>
</dbReference>
<feature type="transmembrane region" description="Helical" evidence="3">
    <location>
        <begin position="715"/>
        <end position="738"/>
    </location>
</feature>
<dbReference type="PROSITE" id="PS00455">
    <property type="entry name" value="AMP_BINDING"/>
    <property type="match status" value="1"/>
</dbReference>
<dbReference type="InterPro" id="IPR045851">
    <property type="entry name" value="AMP-bd_C_sf"/>
</dbReference>
<feature type="transmembrane region" description="Helical" evidence="3">
    <location>
        <begin position="817"/>
        <end position="833"/>
    </location>
</feature>
<accession>A0A9X2FAN1</accession>
<dbReference type="GO" id="GO:0031956">
    <property type="term" value="F:medium-chain fatty acid-CoA ligase activity"/>
    <property type="evidence" value="ECO:0007669"/>
    <property type="project" value="TreeGrafter"/>
</dbReference>
<evidence type="ECO:0000256" key="3">
    <source>
        <dbReference type="SAM" id="Phobius"/>
    </source>
</evidence>
<keyword evidence="2" id="KW-0436">Ligase</keyword>
<dbReference type="GO" id="GO:0006631">
    <property type="term" value="P:fatty acid metabolic process"/>
    <property type="evidence" value="ECO:0007669"/>
    <property type="project" value="TreeGrafter"/>
</dbReference>
<dbReference type="EMBL" id="JAMXLR010000055">
    <property type="protein sequence ID" value="MCO6045360.1"/>
    <property type="molecule type" value="Genomic_DNA"/>
</dbReference>
<dbReference type="Gene3D" id="3.40.50.12780">
    <property type="entry name" value="N-terminal domain of ligase-like"/>
    <property type="match status" value="1"/>
</dbReference>